<sequence length="85" mass="9796">MTLFNKRSKMVSIRLSDDEFRRLREVCEATGARSISDLAREAMHRLVDMPHNGHAPMESRIEQLDQKLTSLQARLDRLAQMVEGT</sequence>
<dbReference type="Proteomes" id="UP000593892">
    <property type="component" value="Chromosome"/>
</dbReference>
<protein>
    <submittedName>
        <fullName evidence="1">Ribbon-helix-helix protein, CopG family</fullName>
    </submittedName>
</protein>
<name>A0A7S7NL66_PALFE</name>
<organism evidence="1 2">
    <name type="scientific">Paludibaculum fermentans</name>
    <dbReference type="NCBI Taxonomy" id="1473598"/>
    <lineage>
        <taxon>Bacteria</taxon>
        <taxon>Pseudomonadati</taxon>
        <taxon>Acidobacteriota</taxon>
        <taxon>Terriglobia</taxon>
        <taxon>Bryobacterales</taxon>
        <taxon>Bryobacteraceae</taxon>
        <taxon>Paludibaculum</taxon>
    </lineage>
</organism>
<accession>A0A7S7NL66</accession>
<dbReference type="KEGG" id="pfer:IRI77_19940"/>
<gene>
    <name evidence="1" type="ORF">IRI77_19940</name>
</gene>
<dbReference type="AlphaFoldDB" id="A0A7S7NL66"/>
<reference evidence="1 2" key="1">
    <citation type="submission" date="2020-10" db="EMBL/GenBank/DDBJ databases">
        <title>Complete genome sequence of Paludibaculum fermentans P105T, a facultatively anaerobic acidobacterium capable of dissimilatory Fe(III) reduction.</title>
        <authorList>
            <person name="Dedysh S.N."/>
            <person name="Beletsky A.V."/>
            <person name="Kulichevskaya I.S."/>
            <person name="Mardanov A.V."/>
            <person name="Ravin N.V."/>
        </authorList>
    </citation>
    <scope>NUCLEOTIDE SEQUENCE [LARGE SCALE GENOMIC DNA]</scope>
    <source>
        <strain evidence="1 2">P105</strain>
    </source>
</reference>
<evidence type="ECO:0000313" key="1">
    <source>
        <dbReference type="EMBL" id="QOY85109.1"/>
    </source>
</evidence>
<proteinExistence type="predicted"/>
<evidence type="ECO:0000313" key="2">
    <source>
        <dbReference type="Proteomes" id="UP000593892"/>
    </source>
</evidence>
<dbReference type="RefSeq" id="WP_194446779.1">
    <property type="nucleotide sequence ID" value="NZ_CP063849.1"/>
</dbReference>
<dbReference type="GO" id="GO:0006355">
    <property type="term" value="P:regulation of DNA-templated transcription"/>
    <property type="evidence" value="ECO:0007669"/>
    <property type="project" value="InterPro"/>
</dbReference>
<dbReference type="EMBL" id="CP063849">
    <property type="protein sequence ID" value="QOY85109.1"/>
    <property type="molecule type" value="Genomic_DNA"/>
</dbReference>
<keyword evidence="2" id="KW-1185">Reference proteome</keyword>